<dbReference type="InterPro" id="IPR001750">
    <property type="entry name" value="ND/Mrp_TM"/>
</dbReference>
<keyword evidence="13" id="KW-0520">NAD</keyword>
<keyword evidence="7" id="KW-0679">Respiratory chain</keyword>
<sequence>MVKMMLITLLFSSPIMMSSMESWIMIWVLLEISSISFITIMKEKYKNDGILLYFLAQAVGSLMLLFSVIQNGMIMSGTIITGFMVTLGLMIKLGLIPFHQWYVLLGMEMELINLLMMMTIQKIAPLILMTWIMNNFNLLLFLLMSMSMALFIQMTQKFMKKLFIYSSIFQTSWVVMLMLLSSPLAMIYFCIYSVIMTMITYSMMNFSMEMMVEEKVSMVFMINMASLSGIPPLLGFIPKWVISKVMIKEEMLSPLLVIMMITSTISIFIYMRFFFKMWMKHKNQFKFNENLVPTMIIQLISPISLFMLM</sequence>
<evidence type="ECO:0000256" key="17">
    <source>
        <dbReference type="ARBA" id="ARBA00031028"/>
    </source>
</evidence>
<dbReference type="EC" id="7.1.1.2" evidence="4"/>
<evidence type="ECO:0000256" key="13">
    <source>
        <dbReference type="ARBA" id="ARBA00023027"/>
    </source>
</evidence>
<accession>B3IUM2</accession>
<evidence type="ECO:0000256" key="9">
    <source>
        <dbReference type="ARBA" id="ARBA00022792"/>
    </source>
</evidence>
<feature type="transmembrane region" description="Helical" evidence="19">
    <location>
        <begin position="254"/>
        <end position="275"/>
    </location>
</feature>
<feature type="transmembrane region" description="Helical" evidence="19">
    <location>
        <begin position="75"/>
        <end position="99"/>
    </location>
</feature>
<dbReference type="Pfam" id="PF00361">
    <property type="entry name" value="Proton_antipo_M"/>
    <property type="match status" value="1"/>
</dbReference>
<dbReference type="AlphaFoldDB" id="B3IUM2"/>
<evidence type="ECO:0000256" key="19">
    <source>
        <dbReference type="SAM" id="Phobius"/>
    </source>
</evidence>
<keyword evidence="8 19" id="KW-0812">Transmembrane</keyword>
<feature type="transmembrane region" description="Helical" evidence="19">
    <location>
        <begin position="138"/>
        <end position="155"/>
    </location>
</feature>
<evidence type="ECO:0000256" key="5">
    <source>
        <dbReference type="ARBA" id="ARBA00021008"/>
    </source>
</evidence>
<keyword evidence="15 21" id="KW-0496">Mitochondrion</keyword>
<keyword evidence="11" id="KW-0249">Electron transport</keyword>
<keyword evidence="14" id="KW-0830">Ubiquinone</keyword>
<evidence type="ECO:0000256" key="15">
    <source>
        <dbReference type="ARBA" id="ARBA00023128"/>
    </source>
</evidence>
<evidence type="ECO:0000256" key="7">
    <source>
        <dbReference type="ARBA" id="ARBA00022660"/>
    </source>
</evidence>
<comment type="similarity">
    <text evidence="3">Belongs to the complex I subunit 2 family.</text>
</comment>
<evidence type="ECO:0000256" key="11">
    <source>
        <dbReference type="ARBA" id="ARBA00022982"/>
    </source>
</evidence>
<dbReference type="PANTHER" id="PTHR46552:SF1">
    <property type="entry name" value="NADH-UBIQUINONE OXIDOREDUCTASE CHAIN 2"/>
    <property type="match status" value="1"/>
</dbReference>
<evidence type="ECO:0000256" key="4">
    <source>
        <dbReference type="ARBA" id="ARBA00012944"/>
    </source>
</evidence>
<evidence type="ECO:0000256" key="8">
    <source>
        <dbReference type="ARBA" id="ARBA00022692"/>
    </source>
</evidence>
<comment type="function">
    <text evidence="1">Core subunit of the mitochondrial membrane respiratory chain NADH dehydrogenase (Complex I) that is believed to belong to the minimal assembly required for catalysis. Complex I functions in the transfer of electrons from NADH to the respiratory chain. The immediate electron acceptor for the enzyme is believed to be ubiquinone.</text>
</comment>
<gene>
    <name evidence="21" type="primary">ND2</name>
</gene>
<evidence type="ECO:0000259" key="20">
    <source>
        <dbReference type="Pfam" id="PF00361"/>
    </source>
</evidence>
<keyword evidence="6" id="KW-0813">Transport</keyword>
<comment type="subcellular location">
    <subcellularLocation>
        <location evidence="2">Mitochondrion inner membrane</location>
        <topology evidence="2">Multi-pass membrane protein</topology>
    </subcellularLocation>
</comment>
<feature type="domain" description="NADH:quinone oxidoreductase/Mrp antiporter transmembrane" evidence="20">
    <location>
        <begin position="22"/>
        <end position="265"/>
    </location>
</feature>
<dbReference type="EMBL" id="AB300501">
    <property type="protein sequence ID" value="BAG24176.1"/>
    <property type="molecule type" value="Genomic_DNA"/>
</dbReference>
<keyword evidence="9" id="KW-0999">Mitochondrion inner membrane</keyword>
<dbReference type="PANTHER" id="PTHR46552">
    <property type="entry name" value="NADH-UBIQUINONE OXIDOREDUCTASE CHAIN 2"/>
    <property type="match status" value="1"/>
</dbReference>
<feature type="transmembrane region" description="Helical" evidence="19">
    <location>
        <begin position="20"/>
        <end position="38"/>
    </location>
</feature>
<keyword evidence="16 19" id="KW-0472">Membrane</keyword>
<feature type="transmembrane region" description="Helical" evidence="19">
    <location>
        <begin position="216"/>
        <end position="234"/>
    </location>
</feature>
<evidence type="ECO:0000256" key="18">
    <source>
        <dbReference type="ARBA" id="ARBA00049551"/>
    </source>
</evidence>
<organism evidence="21">
    <name type="scientific">Ascoschoengastia sp. TATW-1</name>
    <dbReference type="NCBI Taxonomy" id="436354"/>
    <lineage>
        <taxon>Eukaryota</taxon>
        <taxon>Metazoa</taxon>
        <taxon>Ecdysozoa</taxon>
        <taxon>Arthropoda</taxon>
        <taxon>Chelicerata</taxon>
        <taxon>Arachnida</taxon>
        <taxon>Acari</taxon>
        <taxon>Acariformes</taxon>
        <taxon>Trombidiformes</taxon>
        <taxon>Prostigmata</taxon>
        <taxon>Anystina</taxon>
        <taxon>Parasitengona</taxon>
        <taxon>Trombiculoidea</taxon>
        <taxon>Trombiculidae</taxon>
        <taxon>Ascoschoengastia</taxon>
    </lineage>
</organism>
<evidence type="ECO:0000313" key="21">
    <source>
        <dbReference type="EMBL" id="BAG24176.1"/>
    </source>
</evidence>
<comment type="catalytic activity">
    <reaction evidence="18">
        <text>a ubiquinone + NADH + 5 H(+)(in) = a ubiquinol + NAD(+) + 4 H(+)(out)</text>
        <dbReference type="Rhea" id="RHEA:29091"/>
        <dbReference type="Rhea" id="RHEA-COMP:9565"/>
        <dbReference type="Rhea" id="RHEA-COMP:9566"/>
        <dbReference type="ChEBI" id="CHEBI:15378"/>
        <dbReference type="ChEBI" id="CHEBI:16389"/>
        <dbReference type="ChEBI" id="CHEBI:17976"/>
        <dbReference type="ChEBI" id="CHEBI:57540"/>
        <dbReference type="ChEBI" id="CHEBI:57945"/>
        <dbReference type="EC" id="7.1.1.2"/>
    </reaction>
</comment>
<dbReference type="GO" id="GO:0005743">
    <property type="term" value="C:mitochondrial inner membrane"/>
    <property type="evidence" value="ECO:0007669"/>
    <property type="project" value="UniProtKB-SubCell"/>
</dbReference>
<evidence type="ECO:0000256" key="6">
    <source>
        <dbReference type="ARBA" id="ARBA00022448"/>
    </source>
</evidence>
<evidence type="ECO:0000256" key="1">
    <source>
        <dbReference type="ARBA" id="ARBA00003257"/>
    </source>
</evidence>
<protein>
    <recommendedName>
        <fullName evidence="5">NADH-ubiquinone oxidoreductase chain 2</fullName>
        <ecNumber evidence="4">7.1.1.2</ecNumber>
    </recommendedName>
    <alternativeName>
        <fullName evidence="17">NADH dehydrogenase subunit 2</fullName>
    </alternativeName>
</protein>
<evidence type="ECO:0000256" key="16">
    <source>
        <dbReference type="ARBA" id="ARBA00023136"/>
    </source>
</evidence>
<evidence type="ECO:0000256" key="12">
    <source>
        <dbReference type="ARBA" id="ARBA00022989"/>
    </source>
</evidence>
<evidence type="ECO:0000256" key="2">
    <source>
        <dbReference type="ARBA" id="ARBA00004448"/>
    </source>
</evidence>
<name>B3IUM2_9ACAR</name>
<dbReference type="GO" id="GO:0006120">
    <property type="term" value="P:mitochondrial electron transport, NADH to ubiquinone"/>
    <property type="evidence" value="ECO:0007669"/>
    <property type="project" value="TreeGrafter"/>
</dbReference>
<keyword evidence="10" id="KW-1278">Translocase</keyword>
<dbReference type="InterPro" id="IPR050175">
    <property type="entry name" value="Complex_I_Subunit_2"/>
</dbReference>
<proteinExistence type="inferred from homology"/>
<evidence type="ECO:0000256" key="14">
    <source>
        <dbReference type="ARBA" id="ARBA00023075"/>
    </source>
</evidence>
<reference evidence="21" key="1">
    <citation type="submission" date="2007-04" db="EMBL/GenBank/DDBJ databases">
        <title>Mitochondrial gene order and molecular phylogenetic analyses indicate that the Leptotrombidium mite is a paraphyletic.</title>
        <authorList>
            <person name="Mitani H."/>
            <person name="Yuasa S."/>
            <person name="Takahashi M."/>
            <person name="Fukunaga M."/>
        </authorList>
    </citation>
    <scope>NUCLEOTIDE SEQUENCE</scope>
    <source>
        <strain evidence="21">TATW-1</strain>
    </source>
</reference>
<feature type="transmembrane region" description="Helical" evidence="19">
    <location>
        <begin position="50"/>
        <end position="69"/>
    </location>
</feature>
<geneLocation type="mitochondrion" evidence="21"/>
<evidence type="ECO:0000256" key="10">
    <source>
        <dbReference type="ARBA" id="ARBA00022967"/>
    </source>
</evidence>
<evidence type="ECO:0000256" key="3">
    <source>
        <dbReference type="ARBA" id="ARBA00007012"/>
    </source>
</evidence>
<keyword evidence="12 19" id="KW-1133">Transmembrane helix</keyword>
<dbReference type="GO" id="GO:0008137">
    <property type="term" value="F:NADH dehydrogenase (ubiquinone) activity"/>
    <property type="evidence" value="ECO:0007669"/>
    <property type="project" value="UniProtKB-EC"/>
</dbReference>